<protein>
    <submittedName>
        <fullName evidence="2">Uncharacterized protein (TIGR03086 family)</fullName>
    </submittedName>
</protein>
<dbReference type="NCBIfam" id="TIGR03083">
    <property type="entry name" value="maleylpyruvate isomerase family mycothiol-dependent enzyme"/>
    <property type="match status" value="1"/>
</dbReference>
<dbReference type="InterPro" id="IPR024344">
    <property type="entry name" value="MDMPI_metal-binding"/>
</dbReference>
<dbReference type="RefSeq" id="WP_121436744.1">
    <property type="nucleotide sequence ID" value="NZ_RBWU01000005.1"/>
</dbReference>
<evidence type="ECO:0000313" key="2">
    <source>
        <dbReference type="EMBL" id="RKS72191.1"/>
    </source>
</evidence>
<dbReference type="EMBL" id="RBWU01000005">
    <property type="protein sequence ID" value="RKS72191.1"/>
    <property type="molecule type" value="Genomic_DNA"/>
</dbReference>
<dbReference type="GO" id="GO:0046872">
    <property type="term" value="F:metal ion binding"/>
    <property type="evidence" value="ECO:0007669"/>
    <property type="project" value="InterPro"/>
</dbReference>
<reference evidence="2 3" key="1">
    <citation type="submission" date="2018-10" db="EMBL/GenBank/DDBJ databases">
        <title>Genomic Encyclopedia of Archaeal and Bacterial Type Strains, Phase II (KMG-II): from individual species to whole genera.</title>
        <authorList>
            <person name="Goeker M."/>
        </authorList>
    </citation>
    <scope>NUCLEOTIDE SEQUENCE [LARGE SCALE GENOMIC DNA]</scope>
    <source>
        <strain evidence="2 3">DSM 43383</strain>
    </source>
</reference>
<accession>A0A495QJ78</accession>
<keyword evidence="3" id="KW-1185">Reference proteome</keyword>
<feature type="domain" description="Mycothiol-dependent maleylpyruvate isomerase metal-binding" evidence="1">
    <location>
        <begin position="9"/>
        <end position="107"/>
    </location>
</feature>
<dbReference type="SUPFAM" id="SSF109854">
    <property type="entry name" value="DinB/YfiT-like putative metalloenzymes"/>
    <property type="match status" value="1"/>
</dbReference>
<dbReference type="Proteomes" id="UP000274601">
    <property type="component" value="Unassembled WGS sequence"/>
</dbReference>
<evidence type="ECO:0000259" key="1">
    <source>
        <dbReference type="Pfam" id="PF11716"/>
    </source>
</evidence>
<evidence type="ECO:0000313" key="3">
    <source>
        <dbReference type="Proteomes" id="UP000274601"/>
    </source>
</evidence>
<dbReference type="InterPro" id="IPR017517">
    <property type="entry name" value="Maleyloyr_isom"/>
</dbReference>
<dbReference type="NCBIfam" id="TIGR03086">
    <property type="entry name" value="TIGR03086 family metal-binding protein"/>
    <property type="match status" value="1"/>
</dbReference>
<sequence length="197" mass="22052">MNERVESYRRRADAFDAKVAAVRPDQWDDPSPCEKWTARDVVRHIVDMHEVMLRPLGRALSAAPSVDTDPVAAFRAARADIEAVLDDPALAGQESDTPSGRLTALDHIDQVVSRDLPLHGWDLARATGQDDTIDPVDVEAYWSDMRNIPDEMMERFRTPGAFGPGVEVFGPRVEVDEDAPLQDRLLGFIGRVPRWRP</sequence>
<dbReference type="InterPro" id="IPR017520">
    <property type="entry name" value="CHP03086"/>
</dbReference>
<organism evidence="2 3">
    <name type="scientific">Actinomadura pelletieri DSM 43383</name>
    <dbReference type="NCBI Taxonomy" id="1120940"/>
    <lineage>
        <taxon>Bacteria</taxon>
        <taxon>Bacillati</taxon>
        <taxon>Actinomycetota</taxon>
        <taxon>Actinomycetes</taxon>
        <taxon>Streptosporangiales</taxon>
        <taxon>Thermomonosporaceae</taxon>
        <taxon>Actinomadura</taxon>
    </lineage>
</organism>
<dbReference type="InterPro" id="IPR034660">
    <property type="entry name" value="DinB/YfiT-like"/>
</dbReference>
<gene>
    <name evidence="2" type="ORF">BZB76_5012</name>
</gene>
<proteinExistence type="predicted"/>
<dbReference type="Gene3D" id="1.20.120.450">
    <property type="entry name" value="dinb family like domain"/>
    <property type="match status" value="1"/>
</dbReference>
<dbReference type="Pfam" id="PF11716">
    <property type="entry name" value="MDMPI_N"/>
    <property type="match status" value="1"/>
</dbReference>
<dbReference type="OrthoDB" id="5185819at2"/>
<comment type="caution">
    <text evidence="2">The sequence shown here is derived from an EMBL/GenBank/DDBJ whole genome shotgun (WGS) entry which is preliminary data.</text>
</comment>
<name>A0A495QJ78_9ACTN</name>
<dbReference type="AlphaFoldDB" id="A0A495QJ78"/>